<dbReference type="PANTHER" id="PTHR37842:SF2">
    <property type="entry name" value="GYLCOSYL HYDROLASE 115 C-TERMINAL DOMAIN-CONTAINING PROTEIN"/>
    <property type="match status" value="1"/>
</dbReference>
<keyword evidence="1" id="KW-0378">Hydrolase</keyword>
<comment type="caution">
    <text evidence="4">The sequence shown here is derived from an EMBL/GenBank/DDBJ whole genome shotgun (WGS) entry which is preliminary data.</text>
</comment>
<organism evidence="4 5">
    <name type="scientific">Bacteroides oleiciplenus</name>
    <dbReference type="NCBI Taxonomy" id="626931"/>
    <lineage>
        <taxon>Bacteria</taxon>
        <taxon>Pseudomonadati</taxon>
        <taxon>Bacteroidota</taxon>
        <taxon>Bacteroidia</taxon>
        <taxon>Bacteroidales</taxon>
        <taxon>Bacteroidaceae</taxon>
        <taxon>Bacteroides</taxon>
    </lineage>
</organism>
<dbReference type="InterPro" id="IPR029018">
    <property type="entry name" value="Hex-like_dom2"/>
</dbReference>
<evidence type="ECO:0000259" key="3">
    <source>
        <dbReference type="Pfam" id="PF17829"/>
    </source>
</evidence>
<dbReference type="Gene3D" id="1.20.58.2150">
    <property type="match status" value="1"/>
</dbReference>
<protein>
    <recommendedName>
        <fullName evidence="3">Gylcosyl hydrolase 115 C-terminal domain-containing protein</fullName>
    </recommendedName>
</protein>
<dbReference type="SUPFAM" id="SSF55545">
    <property type="entry name" value="beta-N-acetylhexosaminidase-like domain"/>
    <property type="match status" value="1"/>
</dbReference>
<dbReference type="Proteomes" id="UP000260983">
    <property type="component" value="Unassembled WGS sequence"/>
</dbReference>
<proteinExistence type="predicted"/>
<evidence type="ECO:0000313" key="5">
    <source>
        <dbReference type="Proteomes" id="UP000260983"/>
    </source>
</evidence>
<dbReference type="Gene3D" id="3.20.20.520">
    <property type="entry name" value="Glycosyl hydrolase family 115"/>
    <property type="match status" value="1"/>
</dbReference>
<evidence type="ECO:0000256" key="1">
    <source>
        <dbReference type="ARBA" id="ARBA00022801"/>
    </source>
</evidence>
<feature type="domain" description="Gylcosyl hydrolase 115 C-terminal" evidence="3">
    <location>
        <begin position="802"/>
        <end position="970"/>
    </location>
</feature>
<dbReference type="Gene3D" id="3.30.379.10">
    <property type="entry name" value="Chitobiase/beta-hexosaminidase domain 2-like"/>
    <property type="match status" value="1"/>
</dbReference>
<dbReference type="Pfam" id="PF17829">
    <property type="entry name" value="GH115_C"/>
    <property type="match status" value="1"/>
</dbReference>
<evidence type="ECO:0000256" key="2">
    <source>
        <dbReference type="SAM" id="SignalP"/>
    </source>
</evidence>
<accession>A0A3E5BGD4</accession>
<name>A0A3E5BGD4_9BACE</name>
<reference evidence="4 5" key="1">
    <citation type="submission" date="2018-08" db="EMBL/GenBank/DDBJ databases">
        <title>A genome reference for cultivated species of the human gut microbiota.</title>
        <authorList>
            <person name="Zou Y."/>
            <person name="Xue W."/>
            <person name="Luo G."/>
        </authorList>
    </citation>
    <scope>NUCLEOTIDE SEQUENCE [LARGE SCALE GENOMIC DNA]</scope>
    <source>
        <strain evidence="4 5">OM05-15BH</strain>
    </source>
</reference>
<dbReference type="Gene3D" id="2.60.120.1620">
    <property type="match status" value="1"/>
</dbReference>
<dbReference type="InterPro" id="IPR041437">
    <property type="entry name" value="GH115_C"/>
</dbReference>
<gene>
    <name evidence="4" type="ORF">DXB65_08710</name>
</gene>
<keyword evidence="2" id="KW-0732">Signal</keyword>
<dbReference type="Pfam" id="PF15979">
    <property type="entry name" value="Glyco_hydro_115"/>
    <property type="match status" value="1"/>
</dbReference>
<evidence type="ECO:0000313" key="4">
    <source>
        <dbReference type="EMBL" id="RGN36475.1"/>
    </source>
</evidence>
<dbReference type="InterPro" id="IPR031924">
    <property type="entry name" value="GH115"/>
</dbReference>
<dbReference type="InterPro" id="IPR042301">
    <property type="entry name" value="GH115_sf"/>
</dbReference>
<feature type="signal peptide" evidence="2">
    <location>
        <begin position="1"/>
        <end position="25"/>
    </location>
</feature>
<dbReference type="GO" id="GO:0005975">
    <property type="term" value="P:carbohydrate metabolic process"/>
    <property type="evidence" value="ECO:0007669"/>
    <property type="project" value="UniProtKB-ARBA"/>
</dbReference>
<dbReference type="GO" id="GO:0016787">
    <property type="term" value="F:hydrolase activity"/>
    <property type="evidence" value="ECO:0007669"/>
    <property type="project" value="UniProtKB-KW"/>
</dbReference>
<dbReference type="EMBL" id="QSUL01000005">
    <property type="protein sequence ID" value="RGN36475.1"/>
    <property type="molecule type" value="Genomic_DNA"/>
</dbReference>
<dbReference type="AlphaFoldDB" id="A0A3E5BGD4"/>
<sequence length="975" mass="111359">MIYKRSIMRKLFLLLLLACATHTFAQIKVNDRQKSATDFPLHANGKTCSIQIDAADYEVVNKVSHLFAEDLERVTGTKGIVSDSKSIKEKETVIIGTLGRNKFIDDLVKKNKLDVSSIRNGWEQYVIKVVDRPFKGVDRALVVAGCDRRGTAYGTFALSEAMGVSPLYWWSDVPVRKQKAIYLETTEYVSKAPSIKYRGIFINDEGWGITPWAAKTFDPELGDIGPKTYAKVCELILRMKGNMLAPAMHPGSGAFNKYPQNKEVADSYGIVMTSSHCEPLLFNNVTEWFKDPMGDWNYITNKDGINKVLDKRISENGLYENFYTLAMRGIHDSGLVGVTKDNEVSLMEEVLNDQRNILAKHINQDIDSIPQQFVPYKEVMDIYEKGLKVPDYVTLVWPDDNYGYLKRLSNKDEQKRKGGSGVYYHISYCGEPHDYLWINTTPPALIYEEMRKAYDTGATRYWLLNVGDIKPGELGMKFFLDMAWDVESFNFEKTYTYEAEFLATIFGSKHKEDLSDIFDSYYLLAFQHKPESMGWGYEWNNHQERERIIDTDFSFINYNEAENRMKEYDRIADKSEKIWKSLPKEYQAAYYELVHYPVKGAALMNKKMLVAQQNRWYARQGRAATNILADQVKSYQDSLAYYTDHFNSLLNGKWNHMMSITPGWTATYQNMPPVENIIVPTEADMQIFIPGQDCTYGMGAMHVLPCVNPYTKNSSFIELYNRGSKPFNWKATTKENWIKLSRRTGKVTAQDRITVSIDWTKVPQGDDITGEIELTSGNRTKKVFVPVFNPASPTVEELKGLYVEDNGCVSINAGKFHRKVENNSIQIKAIKGLGYENDCVQLGEATQSVPNMWFTNKSPKAEYDFYTFNGGNATVHIYALPLFPIDSKHDTRYGVMIDNGMVQWMTTSSKEYSSQWRLNVFRNSAISTINVNVDKPGKHTLKLICADPGMIIQKVVIDFGGMKRSYLGPNVTYIK</sequence>
<feature type="chain" id="PRO_5017780489" description="Gylcosyl hydrolase 115 C-terminal domain-containing protein" evidence="2">
    <location>
        <begin position="26"/>
        <end position="975"/>
    </location>
</feature>
<dbReference type="PANTHER" id="PTHR37842">
    <property type="match status" value="1"/>
</dbReference>